<dbReference type="InterPro" id="IPR016181">
    <property type="entry name" value="Acyl_CoA_acyltransferase"/>
</dbReference>
<dbReference type="AlphaFoldDB" id="A0A381YYN6"/>
<evidence type="ECO:0000259" key="1">
    <source>
        <dbReference type="PROSITE" id="PS51186"/>
    </source>
</evidence>
<reference evidence="2" key="1">
    <citation type="submission" date="2018-05" db="EMBL/GenBank/DDBJ databases">
        <authorList>
            <person name="Lanie J.A."/>
            <person name="Ng W.-L."/>
            <person name="Kazmierczak K.M."/>
            <person name="Andrzejewski T.M."/>
            <person name="Davidsen T.M."/>
            <person name="Wayne K.J."/>
            <person name="Tettelin H."/>
            <person name="Glass J.I."/>
            <person name="Rusch D."/>
            <person name="Podicherti R."/>
            <person name="Tsui H.-C.T."/>
            <person name="Winkler M.E."/>
        </authorList>
    </citation>
    <scope>NUCLEOTIDE SEQUENCE</scope>
</reference>
<name>A0A381YYN6_9ZZZZ</name>
<accession>A0A381YYN6</accession>
<gene>
    <name evidence="2" type="ORF">METZ01_LOCUS134547</name>
</gene>
<dbReference type="Gene3D" id="3.40.630.30">
    <property type="match status" value="1"/>
</dbReference>
<dbReference type="CDD" id="cd04301">
    <property type="entry name" value="NAT_SF"/>
    <property type="match status" value="1"/>
</dbReference>
<proteinExistence type="predicted"/>
<dbReference type="PROSITE" id="PS51186">
    <property type="entry name" value="GNAT"/>
    <property type="match status" value="1"/>
</dbReference>
<feature type="domain" description="N-acetyltransferase" evidence="1">
    <location>
        <begin position="37"/>
        <end position="168"/>
    </location>
</feature>
<protein>
    <recommendedName>
        <fullName evidence="1">N-acetyltransferase domain-containing protein</fullName>
    </recommendedName>
</protein>
<dbReference type="GO" id="GO:0016747">
    <property type="term" value="F:acyltransferase activity, transferring groups other than amino-acyl groups"/>
    <property type="evidence" value="ECO:0007669"/>
    <property type="project" value="InterPro"/>
</dbReference>
<dbReference type="InterPro" id="IPR000182">
    <property type="entry name" value="GNAT_dom"/>
</dbReference>
<evidence type="ECO:0000313" key="2">
    <source>
        <dbReference type="EMBL" id="SVA81693.1"/>
    </source>
</evidence>
<dbReference type="EMBL" id="UINC01019305">
    <property type="protein sequence ID" value="SVA81693.1"/>
    <property type="molecule type" value="Genomic_DNA"/>
</dbReference>
<dbReference type="Pfam" id="PF00583">
    <property type="entry name" value="Acetyltransf_1"/>
    <property type="match status" value="1"/>
</dbReference>
<organism evidence="2">
    <name type="scientific">marine metagenome</name>
    <dbReference type="NCBI Taxonomy" id="408172"/>
    <lineage>
        <taxon>unclassified sequences</taxon>
        <taxon>metagenomes</taxon>
        <taxon>ecological metagenomes</taxon>
    </lineage>
</organism>
<sequence length="168" mass="20604">MRKVKRYFLEILPRLHQSQKLDFENNNHVYCEFNKNAALNRFFYEKIGKDYSWKDRLIWSEKKWTEYLSNNFLKTYILKVKKSLAGFYELEYHKNKNEVELIQFGLLREYRGQKLGSLLLQHALYESKKLKCNRMWVHTCSLDHRHALKNYIARGFKIFKQEHVYINN</sequence>
<dbReference type="SUPFAM" id="SSF55729">
    <property type="entry name" value="Acyl-CoA N-acyltransferases (Nat)"/>
    <property type="match status" value="1"/>
</dbReference>